<dbReference type="PATRIC" id="fig|929558.5.peg.640"/>
<dbReference type="Pfam" id="PF04390">
    <property type="entry name" value="LptE"/>
    <property type="match status" value="1"/>
</dbReference>
<dbReference type="STRING" id="929558.SMGD1_0641"/>
<dbReference type="PROSITE" id="PS51257">
    <property type="entry name" value="PROKAR_LIPOPROTEIN"/>
    <property type="match status" value="1"/>
</dbReference>
<gene>
    <name evidence="1" type="ORF">SMGD1_0641</name>
</gene>
<protein>
    <recommendedName>
        <fullName evidence="3">Lipoprotein</fullName>
    </recommendedName>
</protein>
<sequence>MKLILSLLIVLGFASCGYKPSSKFSREVMGDKISTSIIISAQDPENTVIIKDAVDEAIIEVFHASLRDRASSDTHLDLSIANPSYTPIVYDNDGFVIGYRMSVSLSIIRHHSGVSKGYSVTGTYDFTVAPNAVVTDQERFDAIRFSAAKAIRSFVAKVSAEGARAKKKKE</sequence>
<proteinExistence type="predicted"/>
<dbReference type="EMBL" id="AFRZ01000001">
    <property type="protein sequence ID" value="EHP29168.1"/>
    <property type="molecule type" value="Genomic_DNA"/>
</dbReference>
<dbReference type="RefSeq" id="WP_008337735.1">
    <property type="nucleotide sequence ID" value="NZ_AFRZ01000001.1"/>
</dbReference>
<name>B6BKV7_SULGG</name>
<comment type="caution">
    <text evidence="1">The sequence shown here is derived from an EMBL/GenBank/DDBJ whole genome shotgun (WGS) entry which is preliminary data.</text>
</comment>
<accession>B6BKV7</accession>
<organism evidence="1 2">
    <name type="scientific">Sulfurimonas gotlandica (strain DSM 19862 / JCM 16533 / GD1)</name>
    <dbReference type="NCBI Taxonomy" id="929558"/>
    <lineage>
        <taxon>Bacteria</taxon>
        <taxon>Pseudomonadati</taxon>
        <taxon>Campylobacterota</taxon>
        <taxon>Epsilonproteobacteria</taxon>
        <taxon>Campylobacterales</taxon>
        <taxon>Sulfurimonadaceae</taxon>
        <taxon>Sulfurimonas</taxon>
    </lineage>
</organism>
<reference evidence="1 2" key="1">
    <citation type="journal article" date="2012" name="Proc. Natl. Acad. Sci. U.S.A.">
        <title>Genome and physiology of a model Epsilonproteobacterium responsible for sulfide detoxification in marine oxygen depletion zones.</title>
        <authorList>
            <person name="Grote J."/>
            <person name="Schott T."/>
            <person name="Bruckner C.G."/>
            <person name="Glockner F.O."/>
            <person name="Jost G."/>
            <person name="Teeling H."/>
            <person name="Labrenz M."/>
            <person name="Jurgens K."/>
        </authorList>
    </citation>
    <scope>NUCLEOTIDE SEQUENCE [LARGE SCALE GENOMIC DNA]</scope>
    <source>
        <strain evidence="1 2">GD1</strain>
    </source>
</reference>
<keyword evidence="2" id="KW-1185">Reference proteome</keyword>
<dbReference type="HOGENOM" id="CLU_111074_1_0_7"/>
<dbReference type="InterPro" id="IPR007485">
    <property type="entry name" value="LPS_assembly_LptE"/>
</dbReference>
<dbReference type="Proteomes" id="UP000006431">
    <property type="component" value="Unassembled WGS sequence"/>
</dbReference>
<dbReference type="eggNOG" id="ENOG5032NRK">
    <property type="taxonomic scope" value="Bacteria"/>
</dbReference>
<evidence type="ECO:0000313" key="2">
    <source>
        <dbReference type="Proteomes" id="UP000006431"/>
    </source>
</evidence>
<accession>H1FW50</accession>
<dbReference type="GO" id="GO:0043165">
    <property type="term" value="P:Gram-negative-bacterium-type cell outer membrane assembly"/>
    <property type="evidence" value="ECO:0007669"/>
    <property type="project" value="InterPro"/>
</dbReference>
<dbReference type="AlphaFoldDB" id="B6BKV7"/>
<dbReference type="GO" id="GO:0019867">
    <property type="term" value="C:outer membrane"/>
    <property type="evidence" value="ECO:0007669"/>
    <property type="project" value="InterPro"/>
</dbReference>
<dbReference type="OrthoDB" id="5347351at2"/>
<evidence type="ECO:0000313" key="1">
    <source>
        <dbReference type="EMBL" id="EHP29168.1"/>
    </source>
</evidence>
<evidence type="ECO:0008006" key="3">
    <source>
        <dbReference type="Google" id="ProtNLM"/>
    </source>
</evidence>